<evidence type="ECO:0000313" key="2">
    <source>
        <dbReference type="Proteomes" id="UP001158730"/>
    </source>
</evidence>
<dbReference type="RefSeq" id="WP_280055385.1">
    <property type="nucleotide sequence ID" value="NZ_JAOBYN010000031.1"/>
</dbReference>
<protein>
    <submittedName>
        <fullName evidence="1">Uncharacterized protein</fullName>
    </submittedName>
</protein>
<sequence length="418" mass="47560">MSDLPADGHKLDINPLIRAQLDSAPLIEATEEQIKRSIWMKKPRQTLLFLRDGLVNTDCFPWYYGAFFVLNCERYLDGLLSEEQLDRFVRMLLSDLNLPCLKAIHPQADIEGLVTGLLRERRLNTREILVREDIDQFGRLPSWSKSSRLSFDPSSAIIRLVTKAAPFAIALGHAPTTVLEQLMQELGKAVDQLYEHPALKRPFFDRYLDHFLIGYPELWSVVGADATRFLGEPMIKKYPGEGFSADKAVVNTRAGRLLFREGEERYGREMADLILDYLQGFDPGLFDAGHLLLDGTRSQAWLDRCTNLESGLITLERLLAHGVVHPALKRLDGVAKRLSNEGRQGVIREYLRHGSKVTEKLTRAIIELVPELHEWAFEQCAGHTEILRLREIQALSPEQIGRLDSEIKRRILEADMGV</sequence>
<dbReference type="Proteomes" id="UP001158730">
    <property type="component" value="Unassembled WGS sequence"/>
</dbReference>
<dbReference type="EMBL" id="JAOBYN010000031">
    <property type="protein sequence ID" value="MDH1057215.1"/>
    <property type="molecule type" value="Genomic_DNA"/>
</dbReference>
<organism evidence="1 2">
    <name type="scientific">Aquipseudomonas alcaligenes</name>
    <name type="common">Pseudomonas alcaligenes</name>
    <dbReference type="NCBI Taxonomy" id="43263"/>
    <lineage>
        <taxon>Bacteria</taxon>
        <taxon>Pseudomonadati</taxon>
        <taxon>Pseudomonadota</taxon>
        <taxon>Gammaproteobacteria</taxon>
        <taxon>Pseudomonadales</taxon>
        <taxon>Pseudomonadaceae</taxon>
        <taxon>Aquipseudomonas</taxon>
    </lineage>
</organism>
<evidence type="ECO:0000313" key="1">
    <source>
        <dbReference type="EMBL" id="MDH1057215.1"/>
    </source>
</evidence>
<proteinExistence type="predicted"/>
<accession>A0AA42N531</accession>
<dbReference type="AlphaFoldDB" id="A0AA42N531"/>
<reference evidence="1" key="1">
    <citation type="submission" date="2022-09" db="EMBL/GenBank/DDBJ databases">
        <title>Intensive care unit water sources are persistently colonized with multi-drug resistant bacteria and are the site of extensive horizontal gene transfer of antibiotic resistance genes.</title>
        <authorList>
            <person name="Diorio-Toth L."/>
        </authorList>
    </citation>
    <scope>NUCLEOTIDE SEQUENCE</scope>
    <source>
        <strain evidence="1">GD03990</strain>
    </source>
</reference>
<comment type="caution">
    <text evidence="1">The sequence shown here is derived from an EMBL/GenBank/DDBJ whole genome shotgun (WGS) entry which is preliminary data.</text>
</comment>
<gene>
    <name evidence="1" type="ORF">N5C05_20945</name>
</gene>
<name>A0AA42N531_AQUAC</name>